<dbReference type="AlphaFoldDB" id="A0A1H6H3K0"/>
<dbReference type="STRING" id="680127.SAMN05421593_1329"/>
<dbReference type="EMBL" id="FNWQ01000001">
    <property type="protein sequence ID" value="SEH30271.1"/>
    <property type="molecule type" value="Genomic_DNA"/>
</dbReference>
<reference evidence="2 3" key="1">
    <citation type="submission" date="2016-10" db="EMBL/GenBank/DDBJ databases">
        <authorList>
            <person name="de Groot N.N."/>
        </authorList>
    </citation>
    <scope>NUCLEOTIDE SEQUENCE [LARGE SCALE GENOMIC DNA]</scope>
    <source>
        <strain evidence="2 3">DSM 23031</strain>
    </source>
</reference>
<evidence type="ECO:0000313" key="2">
    <source>
        <dbReference type="EMBL" id="SEH30271.1"/>
    </source>
</evidence>
<feature type="transmembrane region" description="Helical" evidence="1">
    <location>
        <begin position="21"/>
        <end position="38"/>
    </location>
</feature>
<evidence type="ECO:0000313" key="3">
    <source>
        <dbReference type="Proteomes" id="UP000198561"/>
    </source>
</evidence>
<name>A0A1H6H3K0_CHRCI</name>
<sequence length="165" mass="19113">MHQAGTLPTFVTGMRKRFYQYLYSLLFAWLTVLGWYYGQIQQYISTDISSGLQFTTDLLVHQKKSIDDSFAFINSHEGNDAYNISHPRYSKIRANLSENDNENDDNVETLGSGELLALFKDGFWHLISGFVTTFHNRQIAVSLAQSEHLKPLHDDLYIQYRVIRL</sequence>
<evidence type="ECO:0000256" key="1">
    <source>
        <dbReference type="SAM" id="Phobius"/>
    </source>
</evidence>
<protein>
    <submittedName>
        <fullName evidence="2">Uncharacterized protein</fullName>
    </submittedName>
</protein>
<organism evidence="2 3">
    <name type="scientific">Chryseobacterium culicis</name>
    <dbReference type="NCBI Taxonomy" id="680127"/>
    <lineage>
        <taxon>Bacteria</taxon>
        <taxon>Pseudomonadati</taxon>
        <taxon>Bacteroidota</taxon>
        <taxon>Flavobacteriia</taxon>
        <taxon>Flavobacteriales</taxon>
        <taxon>Weeksellaceae</taxon>
        <taxon>Chryseobacterium group</taxon>
        <taxon>Chryseobacterium</taxon>
    </lineage>
</organism>
<proteinExistence type="predicted"/>
<dbReference type="Proteomes" id="UP000198561">
    <property type="component" value="Unassembled WGS sequence"/>
</dbReference>
<gene>
    <name evidence="2" type="ORF">SAMN05421593_1329</name>
</gene>
<keyword evidence="1" id="KW-0472">Membrane</keyword>
<accession>A0A1H6H3K0</accession>
<keyword evidence="1" id="KW-1133">Transmembrane helix</keyword>
<keyword evidence="1" id="KW-0812">Transmembrane</keyword>